<evidence type="ECO:0000259" key="3">
    <source>
        <dbReference type="PROSITE" id="PS51910"/>
    </source>
</evidence>
<evidence type="ECO:0000256" key="1">
    <source>
        <dbReference type="ARBA" id="ARBA00022801"/>
    </source>
</evidence>
<evidence type="ECO:0000256" key="2">
    <source>
        <dbReference type="ARBA" id="ARBA00023295"/>
    </source>
</evidence>
<dbReference type="InterPro" id="IPR001223">
    <property type="entry name" value="Glyco_hydro18_cat"/>
</dbReference>
<dbReference type="InterPro" id="IPR026444">
    <property type="entry name" value="Secre_tail"/>
</dbReference>
<dbReference type="SMART" id="SM00636">
    <property type="entry name" value="Glyco_18"/>
    <property type="match status" value="1"/>
</dbReference>
<dbReference type="PANTHER" id="PTHR11177">
    <property type="entry name" value="CHITINASE"/>
    <property type="match status" value="1"/>
</dbReference>
<dbReference type="GO" id="GO:0004568">
    <property type="term" value="F:chitinase activity"/>
    <property type="evidence" value="ECO:0007669"/>
    <property type="project" value="TreeGrafter"/>
</dbReference>
<dbReference type="SUPFAM" id="SSF51445">
    <property type="entry name" value="(Trans)glycosidases"/>
    <property type="match status" value="1"/>
</dbReference>
<accession>A0A382AHK7</accession>
<dbReference type="NCBIfam" id="TIGR04183">
    <property type="entry name" value="Por_Secre_tail"/>
    <property type="match status" value="1"/>
</dbReference>
<dbReference type="GO" id="GO:0008061">
    <property type="term" value="F:chitin binding"/>
    <property type="evidence" value="ECO:0007669"/>
    <property type="project" value="InterPro"/>
</dbReference>
<dbReference type="GO" id="GO:0005576">
    <property type="term" value="C:extracellular region"/>
    <property type="evidence" value="ECO:0007669"/>
    <property type="project" value="TreeGrafter"/>
</dbReference>
<dbReference type="InterPro" id="IPR029070">
    <property type="entry name" value="Chitinase_insertion_sf"/>
</dbReference>
<dbReference type="GO" id="GO:0005975">
    <property type="term" value="P:carbohydrate metabolic process"/>
    <property type="evidence" value="ECO:0007669"/>
    <property type="project" value="InterPro"/>
</dbReference>
<dbReference type="Gene3D" id="3.20.20.80">
    <property type="entry name" value="Glycosidases"/>
    <property type="match status" value="1"/>
</dbReference>
<name>A0A382AHK7_9ZZZZ</name>
<dbReference type="PROSITE" id="PS51910">
    <property type="entry name" value="GH18_2"/>
    <property type="match status" value="1"/>
</dbReference>
<dbReference type="AlphaFoldDB" id="A0A382AHK7"/>
<dbReference type="EMBL" id="UINC01025298">
    <property type="protein sequence ID" value="SVB00612.1"/>
    <property type="molecule type" value="Genomic_DNA"/>
</dbReference>
<dbReference type="InterPro" id="IPR017853">
    <property type="entry name" value="GH"/>
</dbReference>
<gene>
    <name evidence="4" type="ORF">METZ01_LOCUS153466</name>
</gene>
<dbReference type="Pfam" id="PF18962">
    <property type="entry name" value="Por_Secre_tail"/>
    <property type="match status" value="1"/>
</dbReference>
<dbReference type="Pfam" id="PF00704">
    <property type="entry name" value="Glyco_hydro_18"/>
    <property type="match status" value="1"/>
</dbReference>
<dbReference type="InterPro" id="IPR001579">
    <property type="entry name" value="Glyco_hydro_18_chit_AS"/>
</dbReference>
<dbReference type="GO" id="GO:0006032">
    <property type="term" value="P:chitin catabolic process"/>
    <property type="evidence" value="ECO:0007669"/>
    <property type="project" value="TreeGrafter"/>
</dbReference>
<protein>
    <recommendedName>
        <fullName evidence="3">GH18 domain-containing protein</fullName>
    </recommendedName>
</protein>
<dbReference type="PROSITE" id="PS01095">
    <property type="entry name" value="GH18_1"/>
    <property type="match status" value="1"/>
</dbReference>
<keyword evidence="1" id="KW-0378">Hydrolase</keyword>
<feature type="non-terminal residue" evidence="4">
    <location>
        <position position="445"/>
    </location>
</feature>
<dbReference type="InterPro" id="IPR011583">
    <property type="entry name" value="Chitinase_II/V-like_cat"/>
</dbReference>
<dbReference type="InterPro" id="IPR050314">
    <property type="entry name" value="Glycosyl_Hydrlase_18"/>
</dbReference>
<dbReference type="PANTHER" id="PTHR11177:SF317">
    <property type="entry name" value="CHITINASE 12-RELATED"/>
    <property type="match status" value="1"/>
</dbReference>
<proteinExistence type="predicted"/>
<feature type="domain" description="GH18" evidence="3">
    <location>
        <begin position="27"/>
        <end position="355"/>
    </location>
</feature>
<reference evidence="4" key="1">
    <citation type="submission" date="2018-05" db="EMBL/GenBank/DDBJ databases">
        <authorList>
            <person name="Lanie J.A."/>
            <person name="Ng W.-L."/>
            <person name="Kazmierczak K.M."/>
            <person name="Andrzejewski T.M."/>
            <person name="Davidsen T.M."/>
            <person name="Wayne K.J."/>
            <person name="Tettelin H."/>
            <person name="Glass J.I."/>
            <person name="Rusch D."/>
            <person name="Podicherti R."/>
            <person name="Tsui H.-C.T."/>
            <person name="Winkler M.E."/>
        </authorList>
    </citation>
    <scope>NUCLEOTIDE SEQUENCE</scope>
</reference>
<evidence type="ECO:0000313" key="4">
    <source>
        <dbReference type="EMBL" id="SVB00612.1"/>
    </source>
</evidence>
<dbReference type="Gene3D" id="2.60.40.4070">
    <property type="match status" value="1"/>
</dbReference>
<organism evidence="4">
    <name type="scientific">marine metagenome</name>
    <dbReference type="NCBI Taxonomy" id="408172"/>
    <lineage>
        <taxon>unclassified sequences</taxon>
        <taxon>metagenomes</taxon>
        <taxon>ecological metagenomes</taxon>
    </lineage>
</organism>
<sequence>MSRERIIIFATVVIMMTISPVTVVGEKMVIGYYPHWLKSDLPPEKIDLNILTHIIHAFAWPNSDGTLSTYNGMIDANLNYQVHLGAKQILISLGGWGNSTAFSDVTGNSSLRSTFITNIVSFIQQNDYDGVDIDWEFPSTLSDRENLTLFMSELRSALDMIDTGYLLTMAISSGNWYGQWFDYEKLVSICDWLGVMTYDFHGTWSSHAGHNSPISSPSNCSDGSVETALSYLRDQRYIPSTQLVLGIPFYGKMFNAPELYESFTGDVTDLVYHKIPSYINADWSRLWDDYSKVPYLLSSDGTKLITYDDSISVAIKTEKAIQENLSGVMIWAIGQDINNGRQPLLEAIGNSMQAVSVINNTPSPETMRLYNSYPNPFNSSTTIQFRIPQNSHLTLDILDINGGIVEKLFSGKLEKGSHSVTWNPPHISSGIYFMVLQSNKNVMTN</sequence>
<keyword evidence="2" id="KW-0326">Glycosidase</keyword>
<dbReference type="Gene3D" id="3.10.50.10">
    <property type="match status" value="1"/>
</dbReference>